<feature type="region of interest" description="Disordered" evidence="1">
    <location>
        <begin position="112"/>
        <end position="146"/>
    </location>
</feature>
<sequence>MTRMWAVLGDSTSSGGKVVTGSAFTDVDGKPVARVTDKATCPKHQGTFPIVDGDPTTIIDGHPVALHGSRLACGCAVLAVQQVRVALQAGVGSGAPAAAASATTPMAWNGAGSVAESRADNGSDAGITHVHSDDPYRRPPDPEKAREVVRVSDEALLRAGAFRPYGTELEAAQAWAAIVEPIANSVAFEVEVGSNISRVWRRYLELQHAAAGASSLGSGSAVELGAAETRH</sequence>
<feature type="compositionally biased region" description="Basic and acidic residues" evidence="1">
    <location>
        <begin position="130"/>
        <end position="146"/>
    </location>
</feature>
<protein>
    <submittedName>
        <fullName evidence="2">Zn-binding Pro-Ala-Ala-Arg (PAAR) domain-containing protein, incolved in TypeVI secretion</fullName>
    </submittedName>
</protein>
<keyword evidence="3" id="KW-1185">Reference proteome</keyword>
<dbReference type="InterPro" id="IPR008727">
    <property type="entry name" value="PAAR_motif"/>
</dbReference>
<dbReference type="Proteomes" id="UP000190061">
    <property type="component" value="Unassembled WGS sequence"/>
</dbReference>
<evidence type="ECO:0000313" key="2">
    <source>
        <dbReference type="EMBL" id="SKA26882.1"/>
    </source>
</evidence>
<name>A0A1T4SFB7_9GAMM</name>
<evidence type="ECO:0000256" key="1">
    <source>
        <dbReference type="SAM" id="MobiDB-lite"/>
    </source>
</evidence>
<dbReference type="STRING" id="1122188.SAMN02745674_02816"/>
<dbReference type="EMBL" id="FUXP01000017">
    <property type="protein sequence ID" value="SKA26882.1"/>
    <property type="molecule type" value="Genomic_DNA"/>
</dbReference>
<gene>
    <name evidence="2" type="ORF">SAMN02745674_02816</name>
</gene>
<organism evidence="2 3">
    <name type="scientific">Lysobacter spongiicola DSM 21749</name>
    <dbReference type="NCBI Taxonomy" id="1122188"/>
    <lineage>
        <taxon>Bacteria</taxon>
        <taxon>Pseudomonadati</taxon>
        <taxon>Pseudomonadota</taxon>
        <taxon>Gammaproteobacteria</taxon>
        <taxon>Lysobacterales</taxon>
        <taxon>Lysobacteraceae</taxon>
        <taxon>Novilysobacter</taxon>
    </lineage>
</organism>
<dbReference type="RefSeq" id="WP_078759339.1">
    <property type="nucleotide sequence ID" value="NZ_FUXP01000017.1"/>
</dbReference>
<dbReference type="Gene3D" id="2.60.200.60">
    <property type="match status" value="1"/>
</dbReference>
<dbReference type="Pfam" id="PF05488">
    <property type="entry name" value="PAAR_motif"/>
    <property type="match status" value="1"/>
</dbReference>
<dbReference type="CDD" id="cd14744">
    <property type="entry name" value="PAAR_CT_2"/>
    <property type="match status" value="1"/>
</dbReference>
<reference evidence="2 3" key="1">
    <citation type="submission" date="2017-02" db="EMBL/GenBank/DDBJ databases">
        <authorList>
            <person name="Peterson S.W."/>
        </authorList>
    </citation>
    <scope>NUCLEOTIDE SEQUENCE [LARGE SCALE GENOMIC DNA]</scope>
    <source>
        <strain evidence="2 3">DSM 21749</strain>
    </source>
</reference>
<proteinExistence type="predicted"/>
<accession>A0A1T4SFB7</accession>
<dbReference type="AlphaFoldDB" id="A0A1T4SFB7"/>
<evidence type="ECO:0000313" key="3">
    <source>
        <dbReference type="Proteomes" id="UP000190061"/>
    </source>
</evidence>